<dbReference type="SUPFAM" id="SSF48403">
    <property type="entry name" value="Ankyrin repeat"/>
    <property type="match status" value="1"/>
</dbReference>
<gene>
    <name evidence="4" type="ORF">SNAT2548_LOCUS24637</name>
</gene>
<keyword evidence="1" id="KW-0677">Repeat</keyword>
<evidence type="ECO:0000313" key="5">
    <source>
        <dbReference type="Proteomes" id="UP000604046"/>
    </source>
</evidence>
<accession>A0A812RS48</accession>
<dbReference type="PROSITE" id="PS50297">
    <property type="entry name" value="ANK_REP_REGION"/>
    <property type="match status" value="2"/>
</dbReference>
<dbReference type="OrthoDB" id="9995210at2759"/>
<proteinExistence type="predicted"/>
<dbReference type="Gene3D" id="1.25.40.20">
    <property type="entry name" value="Ankyrin repeat-containing domain"/>
    <property type="match status" value="2"/>
</dbReference>
<dbReference type="SMART" id="SM00248">
    <property type="entry name" value="ANK"/>
    <property type="match status" value="4"/>
</dbReference>
<dbReference type="Pfam" id="PF12796">
    <property type="entry name" value="Ank_2"/>
    <property type="match status" value="1"/>
</dbReference>
<feature type="repeat" description="ANK" evidence="3">
    <location>
        <begin position="118"/>
        <end position="142"/>
    </location>
</feature>
<dbReference type="AlphaFoldDB" id="A0A812RS48"/>
<protein>
    <submittedName>
        <fullName evidence="4">Uncharacterized protein</fullName>
    </submittedName>
</protein>
<dbReference type="EMBL" id="CAJNDS010002365">
    <property type="protein sequence ID" value="CAE7450507.1"/>
    <property type="molecule type" value="Genomic_DNA"/>
</dbReference>
<feature type="repeat" description="ANK" evidence="3">
    <location>
        <begin position="153"/>
        <end position="177"/>
    </location>
</feature>
<evidence type="ECO:0000256" key="1">
    <source>
        <dbReference type="ARBA" id="ARBA00022737"/>
    </source>
</evidence>
<evidence type="ECO:0000256" key="3">
    <source>
        <dbReference type="PROSITE-ProRule" id="PRU00023"/>
    </source>
</evidence>
<dbReference type="Proteomes" id="UP000604046">
    <property type="component" value="Unassembled WGS sequence"/>
</dbReference>
<dbReference type="Pfam" id="PF13637">
    <property type="entry name" value="Ank_4"/>
    <property type="match status" value="1"/>
</dbReference>
<dbReference type="PANTHER" id="PTHR24161">
    <property type="entry name" value="ANK_REP_REGION DOMAIN-CONTAINING PROTEIN-RELATED"/>
    <property type="match status" value="1"/>
</dbReference>
<evidence type="ECO:0000313" key="4">
    <source>
        <dbReference type="EMBL" id="CAE7450507.1"/>
    </source>
</evidence>
<organism evidence="4 5">
    <name type="scientific">Symbiodinium natans</name>
    <dbReference type="NCBI Taxonomy" id="878477"/>
    <lineage>
        <taxon>Eukaryota</taxon>
        <taxon>Sar</taxon>
        <taxon>Alveolata</taxon>
        <taxon>Dinophyceae</taxon>
        <taxon>Suessiales</taxon>
        <taxon>Symbiodiniaceae</taxon>
        <taxon>Symbiodinium</taxon>
    </lineage>
</organism>
<dbReference type="InterPro" id="IPR036770">
    <property type="entry name" value="Ankyrin_rpt-contain_sf"/>
</dbReference>
<dbReference type="PROSITE" id="PS50088">
    <property type="entry name" value="ANK_REPEAT"/>
    <property type="match status" value="2"/>
</dbReference>
<comment type="caution">
    <text evidence="4">The sequence shown here is derived from an EMBL/GenBank/DDBJ whole genome shotgun (WGS) entry which is preliminary data.</text>
</comment>
<dbReference type="InterPro" id="IPR002110">
    <property type="entry name" value="Ankyrin_rpt"/>
</dbReference>
<dbReference type="PANTHER" id="PTHR24161:SF124">
    <property type="entry name" value="TRANSIENT RECEPTOR POTENTIAL CHANNEL PYREXIA"/>
    <property type="match status" value="1"/>
</dbReference>
<name>A0A812RS48_9DINO</name>
<keyword evidence="5" id="KW-1185">Reference proteome</keyword>
<reference evidence="4" key="1">
    <citation type="submission" date="2021-02" db="EMBL/GenBank/DDBJ databases">
        <authorList>
            <person name="Dougan E. K."/>
            <person name="Rhodes N."/>
            <person name="Thang M."/>
            <person name="Chan C."/>
        </authorList>
    </citation>
    <scope>NUCLEOTIDE SEQUENCE</scope>
</reference>
<evidence type="ECO:0000256" key="2">
    <source>
        <dbReference type="ARBA" id="ARBA00023043"/>
    </source>
</evidence>
<sequence length="372" mass="42124">MRHFFYCETAFHIAARLHNHGSEKIQVLKEFLAADRVDVNALTYEGCSALHMAAGSGDAATCKLLLDHATFTAADASGTLPETISELISADRDHDADHLYDEDSWSLRRWCFRPRTEDTGTALHTAVEMNHADVVAVLLGHGRFTAVTMANANGKTALHRAAMLGRLGLVKQLLEDGRLVSRLVPGRRDLALRLRPAERFRRHRSATLSDHEHEDMLRQHDAVIMALGGHGLKLDIPTLSMQRKQAYEQCHQALEEDHMHSRWRKNLALRKGSRRKKEEVAKKAREEELEKLAGKARGYVKKCKESKASKASGWSIESPDFQVNLPKTQRDKRRHHQRTPPLRLKLQEVSGMLGVTPNTPQFVCHEFHQQPY</sequence>
<keyword evidence="2 3" id="KW-0040">ANK repeat</keyword>